<evidence type="ECO:0000259" key="1">
    <source>
        <dbReference type="Pfam" id="PF04149"/>
    </source>
</evidence>
<dbReference type="Proteomes" id="UP000515764">
    <property type="component" value="Chromosome"/>
</dbReference>
<dbReference type="Pfam" id="PF04149">
    <property type="entry name" value="DUF397"/>
    <property type="match status" value="1"/>
</dbReference>
<gene>
    <name evidence="2" type="ORF">F0345_20645</name>
</gene>
<evidence type="ECO:0000313" key="3">
    <source>
        <dbReference type="Proteomes" id="UP000515764"/>
    </source>
</evidence>
<protein>
    <submittedName>
        <fullName evidence="2">DUF397 domain-containing protein</fullName>
    </submittedName>
</protein>
<name>A0ABX6RS64_9ACTN</name>
<dbReference type="EMBL" id="CP045704">
    <property type="protein sequence ID" value="QNE83224.1"/>
    <property type="molecule type" value="Genomic_DNA"/>
</dbReference>
<sequence>MSPDELVWSKSTHSSGGDGGCVEVAMDGAVVCARDSKWEAGPLLSLSPAAWGGFVARTAAEV</sequence>
<dbReference type="InterPro" id="IPR007278">
    <property type="entry name" value="DUF397"/>
</dbReference>
<evidence type="ECO:0000313" key="2">
    <source>
        <dbReference type="EMBL" id="QNE83224.1"/>
    </source>
</evidence>
<keyword evidence="3" id="KW-1185">Reference proteome</keyword>
<feature type="domain" description="DUF397" evidence="1">
    <location>
        <begin position="6"/>
        <end position="57"/>
    </location>
</feature>
<dbReference type="RefSeq" id="WP_100454864.1">
    <property type="nucleotide sequence ID" value="NZ_BLLM01000003.1"/>
</dbReference>
<accession>A0ABX6RS64</accession>
<organism evidence="2 3">
    <name type="scientific">Streptomyces rutgersensis</name>
    <dbReference type="NCBI Taxonomy" id="53451"/>
    <lineage>
        <taxon>Bacteria</taxon>
        <taxon>Bacillati</taxon>
        <taxon>Actinomycetota</taxon>
        <taxon>Actinomycetes</taxon>
        <taxon>Kitasatosporales</taxon>
        <taxon>Streptomycetaceae</taxon>
        <taxon>Streptomyces</taxon>
        <taxon>Streptomyces diastaticus group</taxon>
    </lineage>
</organism>
<proteinExistence type="predicted"/>
<reference evidence="3" key="1">
    <citation type="submission" date="2019-10" db="EMBL/GenBank/DDBJ databases">
        <title>Antimicrobial potential of Antarctic Bacteria.</title>
        <authorList>
            <person name="Benaud N."/>
            <person name="Edwards R.J."/>
            <person name="Ferrari B.C."/>
        </authorList>
    </citation>
    <scope>NUCLEOTIDE SEQUENCE [LARGE SCALE GENOMIC DNA]</scope>
    <source>
        <strain evidence="3">NBH77</strain>
    </source>
</reference>